<dbReference type="AlphaFoldDB" id="A0AA35D6G1"/>
<organism evidence="1 2">
    <name type="scientific">Comamonas aquatica</name>
    <dbReference type="NCBI Taxonomy" id="225991"/>
    <lineage>
        <taxon>Bacteria</taxon>
        <taxon>Pseudomonadati</taxon>
        <taxon>Pseudomonadota</taxon>
        <taxon>Betaproteobacteria</taxon>
        <taxon>Burkholderiales</taxon>
        <taxon>Comamonadaceae</taxon>
        <taxon>Comamonas</taxon>
    </lineage>
</organism>
<evidence type="ECO:0000313" key="1">
    <source>
        <dbReference type="EMBL" id="CAB5675878.1"/>
    </source>
</evidence>
<gene>
    <name evidence="1" type="ORF">GHA_01120</name>
</gene>
<evidence type="ECO:0000313" key="2">
    <source>
        <dbReference type="Proteomes" id="UP000834458"/>
    </source>
</evidence>
<reference evidence="1" key="1">
    <citation type="submission" date="2020-05" db="EMBL/GenBank/DDBJ databases">
        <authorList>
            <person name="Delgado-Blas J."/>
        </authorList>
    </citation>
    <scope>NUCLEOTIDE SEQUENCE</scope>
    <source>
        <strain evidence="1">BB1454</strain>
    </source>
</reference>
<protein>
    <submittedName>
        <fullName evidence="1">Uncharacterized protein</fullName>
    </submittedName>
</protein>
<proteinExistence type="predicted"/>
<comment type="caution">
    <text evidence="1">The sequence shown here is derived from an EMBL/GenBank/DDBJ whole genome shotgun (WGS) entry which is preliminary data.</text>
</comment>
<dbReference type="Proteomes" id="UP000834458">
    <property type="component" value="Unassembled WGS sequence"/>
</dbReference>
<sequence>MTPPIPLQRLPRKRPMKPATVRAFFWWVATVCISTACAGVISSCT</sequence>
<name>A0AA35D6G1_9BURK</name>
<accession>A0AA35D6G1</accession>
<dbReference type="EMBL" id="CAHPSC010000011">
    <property type="protein sequence ID" value="CAB5675878.1"/>
    <property type="molecule type" value="Genomic_DNA"/>
</dbReference>